<comment type="pathway">
    <text evidence="1">Pyrimidine metabolism; dTTP biosynthesis.</text>
</comment>
<dbReference type="GO" id="GO:0006235">
    <property type="term" value="P:dTTP biosynthetic process"/>
    <property type="evidence" value="ECO:0007669"/>
    <property type="project" value="UniProtKB-UniPathway"/>
</dbReference>
<dbReference type="GO" id="GO:0004798">
    <property type="term" value="F:dTMP kinase activity"/>
    <property type="evidence" value="ECO:0007669"/>
    <property type="project" value="UniProtKB-EC"/>
</dbReference>
<name>A0A0A8J8G2_9CAUD</name>
<dbReference type="Pfam" id="PF02223">
    <property type="entry name" value="Thymidylate_kin"/>
    <property type="match status" value="1"/>
</dbReference>
<dbReference type="UniPathway" id="UPA00575"/>
<evidence type="ECO:0000256" key="9">
    <source>
        <dbReference type="ARBA" id="ARBA00048743"/>
    </source>
</evidence>
<dbReference type="SUPFAM" id="SSF52540">
    <property type="entry name" value="P-loop containing nucleoside triphosphate hydrolases"/>
    <property type="match status" value="1"/>
</dbReference>
<evidence type="ECO:0000256" key="4">
    <source>
        <dbReference type="ARBA" id="ARBA00022679"/>
    </source>
</evidence>
<proteinExistence type="inferred from homology"/>
<dbReference type="KEGG" id="vg:26639623"/>
<keyword evidence="12" id="KW-1185">Reference proteome</keyword>
<feature type="domain" description="Thymidylate kinase-like" evidence="10">
    <location>
        <begin position="10"/>
        <end position="112"/>
    </location>
</feature>
<evidence type="ECO:0000256" key="1">
    <source>
        <dbReference type="ARBA" id="ARBA00004992"/>
    </source>
</evidence>
<dbReference type="InterPro" id="IPR027417">
    <property type="entry name" value="P-loop_NTPase"/>
</dbReference>
<keyword evidence="8" id="KW-0067">ATP-binding</keyword>
<comment type="similarity">
    <text evidence="2">Belongs to the thymidylate kinase family.</text>
</comment>
<keyword evidence="5" id="KW-0545">Nucleotide biosynthesis</keyword>
<evidence type="ECO:0000256" key="2">
    <source>
        <dbReference type="ARBA" id="ARBA00009776"/>
    </source>
</evidence>
<dbReference type="EMBL" id="AP014693">
    <property type="protein sequence ID" value="BAQ02710.1"/>
    <property type="molecule type" value="Genomic_DNA"/>
</dbReference>
<evidence type="ECO:0000256" key="3">
    <source>
        <dbReference type="ARBA" id="ARBA00012980"/>
    </source>
</evidence>
<keyword evidence="7" id="KW-0418">Kinase</keyword>
<dbReference type="PANTHER" id="PTHR10344:SF4">
    <property type="entry name" value="UMP-CMP KINASE 2, MITOCHONDRIAL"/>
    <property type="match status" value="1"/>
</dbReference>
<accession>A0A0A8J8G2</accession>
<evidence type="ECO:0000256" key="8">
    <source>
        <dbReference type="ARBA" id="ARBA00022840"/>
    </source>
</evidence>
<evidence type="ECO:0000313" key="12">
    <source>
        <dbReference type="Proteomes" id="UP000203794"/>
    </source>
</evidence>
<evidence type="ECO:0000256" key="5">
    <source>
        <dbReference type="ARBA" id="ARBA00022727"/>
    </source>
</evidence>
<dbReference type="InterPro" id="IPR039430">
    <property type="entry name" value="Thymidylate_kin-like_dom"/>
</dbReference>
<dbReference type="OrthoDB" id="21059at28883"/>
<dbReference type="PANTHER" id="PTHR10344">
    <property type="entry name" value="THYMIDYLATE KINASE"/>
    <property type="match status" value="1"/>
</dbReference>
<dbReference type="Proteomes" id="UP000203794">
    <property type="component" value="Segment"/>
</dbReference>
<dbReference type="InterPro" id="IPR018094">
    <property type="entry name" value="Thymidylate_kinase"/>
</dbReference>
<dbReference type="GeneID" id="26639623"/>
<dbReference type="RefSeq" id="YP_009213031.1">
    <property type="nucleotide sequence ID" value="NC_028950.1"/>
</dbReference>
<dbReference type="GO" id="GO:0006233">
    <property type="term" value="P:dTDP biosynthetic process"/>
    <property type="evidence" value="ECO:0007669"/>
    <property type="project" value="InterPro"/>
</dbReference>
<dbReference type="EC" id="2.7.4.9" evidence="3"/>
<organism evidence="11 12">
    <name type="scientific">Ralstonia phage RSL2</name>
    <dbReference type="NCBI Taxonomy" id="1585840"/>
    <lineage>
        <taxon>Viruses</taxon>
        <taxon>Duplodnaviria</taxon>
        <taxon>Heunggongvirae</taxon>
        <taxon>Uroviricota</taxon>
        <taxon>Caudoviricetes</taxon>
        <taxon>Chimalliviridae</taxon>
        <taxon>Chiangmaivirus</taxon>
        <taxon>Chiangmaivirus RSL2</taxon>
    </lineage>
</organism>
<reference evidence="11 12" key="1">
    <citation type="submission" date="2014-12" db="EMBL/GenBank/DDBJ databases">
        <title>Genome analysis of a novel jumbo phage RSL2 infecting the phytopathogen Ralstonia solanacearum.</title>
        <authorList>
            <person name="Kawasaki T."/>
            <person name="Fujie M."/>
            <person name="Chatchawankanphanich O."/>
            <person name="Ogata H."/>
            <person name="Yamada T."/>
        </authorList>
    </citation>
    <scope>NUCLEOTIDE SEQUENCE [LARGE SCALE GENOMIC DNA]</scope>
    <source>
        <strain evidence="11 12">RSL2</strain>
    </source>
</reference>
<protein>
    <recommendedName>
        <fullName evidence="3">dTMP kinase</fullName>
        <ecNumber evidence="3">2.7.4.9</ecNumber>
    </recommendedName>
</protein>
<evidence type="ECO:0000256" key="6">
    <source>
        <dbReference type="ARBA" id="ARBA00022741"/>
    </source>
</evidence>
<dbReference type="Gene3D" id="3.40.50.300">
    <property type="entry name" value="P-loop containing nucleotide triphosphate hydrolases"/>
    <property type="match status" value="1"/>
</dbReference>
<keyword evidence="6" id="KW-0547">Nucleotide-binding</keyword>
<evidence type="ECO:0000313" key="11">
    <source>
        <dbReference type="EMBL" id="BAQ02710.1"/>
    </source>
</evidence>
<evidence type="ECO:0000256" key="7">
    <source>
        <dbReference type="ARBA" id="ARBA00022777"/>
    </source>
</evidence>
<dbReference type="HAMAP" id="MF_00165">
    <property type="entry name" value="Thymidylate_kinase"/>
    <property type="match status" value="1"/>
</dbReference>
<dbReference type="GO" id="GO:0006227">
    <property type="term" value="P:dUDP biosynthetic process"/>
    <property type="evidence" value="ECO:0007669"/>
    <property type="project" value="TreeGrafter"/>
</dbReference>
<evidence type="ECO:0000259" key="10">
    <source>
        <dbReference type="Pfam" id="PF02223"/>
    </source>
</evidence>
<comment type="catalytic activity">
    <reaction evidence="9">
        <text>dTMP + ATP = dTDP + ADP</text>
        <dbReference type="Rhea" id="RHEA:13517"/>
        <dbReference type="ChEBI" id="CHEBI:30616"/>
        <dbReference type="ChEBI" id="CHEBI:58369"/>
        <dbReference type="ChEBI" id="CHEBI:63528"/>
        <dbReference type="ChEBI" id="CHEBI:456216"/>
        <dbReference type="EC" id="2.7.4.9"/>
    </reaction>
</comment>
<keyword evidence="4" id="KW-0808">Transferase</keyword>
<dbReference type="GO" id="GO:0005524">
    <property type="term" value="F:ATP binding"/>
    <property type="evidence" value="ECO:0007669"/>
    <property type="project" value="UniProtKB-KW"/>
</dbReference>
<sequence>MASDNRFWTVEGIDGSGKSSISKYIGEYLSEKGIPNVVVAAYPKDEEASFMRDAWIHQKIPMPAVLSCILYLRRRVLTETIIPALLAGQVVISDRWNDTTWAYQHFTQGIPKKLCDQMFDYHLNLPNILANYPLSQRAWLYNQIKGYATIFLDIDLATSRARVDERVKAAGDVKDAFETKPDEFFENLIQNFRAQFSQRMLQEAGPLFTIDATRSISEVQKSVDNIIQYIG</sequence>
<dbReference type="CDD" id="cd01672">
    <property type="entry name" value="TMPK"/>
    <property type="match status" value="1"/>
</dbReference>